<protein>
    <submittedName>
        <fullName evidence="2">Sterile alpha motif domain-containing 12-like</fullName>
    </submittedName>
</protein>
<sequence>MDEDIWDKPVCEWTVQDVCCWIQVGPLQDGAGLVQAAFINNISGRTLLRLNDELLQRMGIHQMSLRRVILLEVLQLKLQHELQELLYITGSSLTYEKTK</sequence>
<dbReference type="PANTHER" id="PTHR20843:SF0">
    <property type="entry name" value="PROTEIN AVEUGLE"/>
    <property type="match status" value="1"/>
</dbReference>
<dbReference type="GO" id="GO:0009898">
    <property type="term" value="C:cytoplasmic side of plasma membrane"/>
    <property type="evidence" value="ECO:0007669"/>
    <property type="project" value="TreeGrafter"/>
</dbReference>
<dbReference type="InterPro" id="IPR013761">
    <property type="entry name" value="SAM/pointed_sf"/>
</dbReference>
<evidence type="ECO:0000259" key="1">
    <source>
        <dbReference type="PROSITE" id="PS50105"/>
    </source>
</evidence>
<dbReference type="Pfam" id="PF07647">
    <property type="entry name" value="SAM_2"/>
    <property type="match status" value="1"/>
</dbReference>
<dbReference type="SMART" id="SM00454">
    <property type="entry name" value="SAM"/>
    <property type="match status" value="1"/>
</dbReference>
<reference evidence="2" key="1">
    <citation type="submission" date="2022-03" db="EMBL/GenBank/DDBJ databases">
        <authorList>
            <person name="Alioto T."/>
            <person name="Alioto T."/>
            <person name="Gomez Garrido J."/>
        </authorList>
    </citation>
    <scope>NUCLEOTIDE SEQUENCE</scope>
</reference>
<name>A0AAD1TN26_PELCU</name>
<dbReference type="InterPro" id="IPR052268">
    <property type="entry name" value="SAM_domain-containing_protein"/>
</dbReference>
<dbReference type="InterPro" id="IPR001660">
    <property type="entry name" value="SAM"/>
</dbReference>
<organism evidence="2 3">
    <name type="scientific">Pelobates cultripes</name>
    <name type="common">Western spadefoot toad</name>
    <dbReference type="NCBI Taxonomy" id="61616"/>
    <lineage>
        <taxon>Eukaryota</taxon>
        <taxon>Metazoa</taxon>
        <taxon>Chordata</taxon>
        <taxon>Craniata</taxon>
        <taxon>Vertebrata</taxon>
        <taxon>Euteleostomi</taxon>
        <taxon>Amphibia</taxon>
        <taxon>Batrachia</taxon>
        <taxon>Anura</taxon>
        <taxon>Pelobatoidea</taxon>
        <taxon>Pelobatidae</taxon>
        <taxon>Pelobates</taxon>
    </lineage>
</organism>
<proteinExistence type="predicted"/>
<dbReference type="SUPFAM" id="SSF47769">
    <property type="entry name" value="SAM/Pointed domain"/>
    <property type="match status" value="1"/>
</dbReference>
<keyword evidence="3" id="KW-1185">Reference proteome</keyword>
<accession>A0AAD1TN26</accession>
<gene>
    <name evidence="2" type="ORF">PECUL_23A055647</name>
</gene>
<dbReference type="Proteomes" id="UP001295444">
    <property type="component" value="Unassembled WGS sequence"/>
</dbReference>
<evidence type="ECO:0000313" key="2">
    <source>
        <dbReference type="EMBL" id="CAH2330271.1"/>
    </source>
</evidence>
<dbReference type="EMBL" id="CAKOES020000433">
    <property type="protein sequence ID" value="CAH2330271.1"/>
    <property type="molecule type" value="Genomic_DNA"/>
</dbReference>
<dbReference type="AlphaFoldDB" id="A0AAD1TN26"/>
<evidence type="ECO:0000313" key="3">
    <source>
        <dbReference type="Proteomes" id="UP001295444"/>
    </source>
</evidence>
<dbReference type="Gene3D" id="1.10.150.50">
    <property type="entry name" value="Transcription Factor, Ets-1"/>
    <property type="match status" value="1"/>
</dbReference>
<feature type="domain" description="SAM" evidence="1">
    <location>
        <begin position="13"/>
        <end position="79"/>
    </location>
</feature>
<dbReference type="PANTHER" id="PTHR20843">
    <property type="entry name" value="STERILE ALPHA MOTIF DOMAIN CONTAINING PROTEIN 10"/>
    <property type="match status" value="1"/>
</dbReference>
<dbReference type="PROSITE" id="PS50105">
    <property type="entry name" value="SAM_DOMAIN"/>
    <property type="match status" value="1"/>
</dbReference>
<dbReference type="GO" id="GO:0007169">
    <property type="term" value="P:cell surface receptor protein tyrosine kinase signaling pathway"/>
    <property type="evidence" value="ECO:0007669"/>
    <property type="project" value="TreeGrafter"/>
</dbReference>
<comment type="caution">
    <text evidence="2">The sequence shown here is derived from an EMBL/GenBank/DDBJ whole genome shotgun (WGS) entry which is preliminary data.</text>
</comment>